<dbReference type="PANTHER" id="PTHR23150:SF19">
    <property type="entry name" value="FORMYLGLYCINE-GENERATING ENZYME"/>
    <property type="match status" value="1"/>
</dbReference>
<dbReference type="InterPro" id="IPR016187">
    <property type="entry name" value="CTDL_fold"/>
</dbReference>
<dbReference type="RefSeq" id="WP_184334467.1">
    <property type="nucleotide sequence ID" value="NZ_JACHHZ010000005.1"/>
</dbReference>
<keyword evidence="1" id="KW-1133">Transmembrane helix</keyword>
<keyword evidence="1" id="KW-0472">Membrane</keyword>
<feature type="domain" description="PEGA" evidence="3">
    <location>
        <begin position="258"/>
        <end position="304"/>
    </location>
</feature>
<reference evidence="4 5" key="1">
    <citation type="submission" date="2020-08" db="EMBL/GenBank/DDBJ databases">
        <title>Genomic Encyclopedia of Type Strains, Phase IV (KMG-IV): sequencing the most valuable type-strain genomes for metagenomic binning, comparative biology and taxonomic classification.</title>
        <authorList>
            <person name="Goeker M."/>
        </authorList>
    </citation>
    <scope>NUCLEOTIDE SEQUENCE [LARGE SCALE GENOMIC DNA]</scope>
    <source>
        <strain evidence="4 5">DSM 26723</strain>
    </source>
</reference>
<dbReference type="InterPro" id="IPR013229">
    <property type="entry name" value="PEGA"/>
</dbReference>
<sequence length="810" mass="87248">MNASALQEETLIVREPQGERRFGAPDFPLGFGGAGSVVVLSGRPEGVEAWLGVHEDQLFVQPAEGKDVLHNGLRITQSAWLKAGDVVNLGNARLRVVEDRGQRTIEVDDGSAGNITAPPIIQHDARLRGDSDAEAEPIAAVRFRASEGAARKRTVTFNPTRVLLTVIALIAGGVLWFVLTATSIGVSTAPVKARIDIAGGLPAVPVGGRFLLRPGEYTIRASSPGYAPAEIKVKVTEAANQQFALSLAKLPGMLSIQVPVEAKLSIDGQEVGSAPGEFELQPGTHTVAINAPRYQPFSGTVEVEGLGKKQVFTPALVAAWANVTITSEPAGAQVIVAGEQRGVTPLTTEVMAGNQPLELRLEGFKAWTTDIQVKASEAMTVGPVRLGLPDGRLALRSEPSGASVTISGVYRGVTPLDVEVRPDMEQSIVFSRPGYEPATRQATLKSGERQTMSVALTGVYGEVAVRAQPADAQVFVDGRPAGNVNQTLRLVATTHEIEIRKAGFVDFKTTVTPRPGLPQVVETKLLTAEQTRIAATPAVVTTKVSQQLKLMPLGRFTMGSPRREPGRRANEAQRDVEFKRGFYVGVREVTNAEFKRFKSDHRSGIVPPNTLELDNQPVVNVRWEQAAAYCNWLSEQEGLQPAYVKDGESLVPANPMTNGYRLPTDAEWEWVARYSSDGKARRYPWGDALPVAPASGNYADYTARVVLQDIVPGYDDGYAVTAPVGKFPPNVLGLYDIGGNVAEWAHDYYTVSTDSTQVAVDTMGPAQGKNHVIRGSSWKQSSVTDLRLSARDFGDVQRNDVGFRVARYVQ</sequence>
<feature type="domain" description="PEGA" evidence="3">
    <location>
        <begin position="320"/>
        <end position="381"/>
    </location>
</feature>
<dbReference type="InterPro" id="IPR042095">
    <property type="entry name" value="SUMF_sf"/>
</dbReference>
<evidence type="ECO:0000313" key="4">
    <source>
        <dbReference type="EMBL" id="MBB6095057.1"/>
    </source>
</evidence>
<dbReference type="EMBL" id="JACHHZ010000005">
    <property type="protein sequence ID" value="MBB6095057.1"/>
    <property type="molecule type" value="Genomic_DNA"/>
</dbReference>
<feature type="domain" description="PEGA" evidence="3">
    <location>
        <begin position="392"/>
        <end position="456"/>
    </location>
</feature>
<accession>A0A841HPH7</accession>
<organism evidence="4 5">
    <name type="scientific">Povalibacter uvarum</name>
    <dbReference type="NCBI Taxonomy" id="732238"/>
    <lineage>
        <taxon>Bacteria</taxon>
        <taxon>Pseudomonadati</taxon>
        <taxon>Pseudomonadota</taxon>
        <taxon>Gammaproteobacteria</taxon>
        <taxon>Steroidobacterales</taxon>
        <taxon>Steroidobacteraceae</taxon>
        <taxon>Povalibacter</taxon>
    </lineage>
</organism>
<feature type="domain" description="Sulfatase-modifying factor enzyme-like" evidence="2">
    <location>
        <begin position="550"/>
        <end position="807"/>
    </location>
</feature>
<dbReference type="Gene3D" id="2.60.40.1120">
    <property type="entry name" value="Carboxypeptidase-like, regulatory domain"/>
    <property type="match status" value="1"/>
</dbReference>
<dbReference type="SUPFAM" id="SSF56436">
    <property type="entry name" value="C-type lectin-like"/>
    <property type="match status" value="1"/>
</dbReference>
<evidence type="ECO:0000259" key="2">
    <source>
        <dbReference type="Pfam" id="PF03781"/>
    </source>
</evidence>
<gene>
    <name evidence="4" type="ORF">HNQ60_003947</name>
</gene>
<comment type="caution">
    <text evidence="4">The sequence shown here is derived from an EMBL/GenBank/DDBJ whole genome shotgun (WGS) entry which is preliminary data.</text>
</comment>
<dbReference type="AlphaFoldDB" id="A0A841HPH7"/>
<protein>
    <submittedName>
        <fullName evidence="4">Formylglycine-generating enzyme required for sulfatase activity</fullName>
    </submittedName>
</protein>
<evidence type="ECO:0000313" key="5">
    <source>
        <dbReference type="Proteomes" id="UP000588068"/>
    </source>
</evidence>
<dbReference type="Gene3D" id="3.90.1580.10">
    <property type="entry name" value="paralog of FGE (formylglycine-generating enzyme)"/>
    <property type="match status" value="1"/>
</dbReference>
<feature type="domain" description="PEGA" evidence="3">
    <location>
        <begin position="461"/>
        <end position="516"/>
    </location>
</feature>
<name>A0A841HPH7_9GAMM</name>
<proteinExistence type="predicted"/>
<dbReference type="GO" id="GO:0120147">
    <property type="term" value="F:formylglycine-generating oxidase activity"/>
    <property type="evidence" value="ECO:0007669"/>
    <property type="project" value="TreeGrafter"/>
</dbReference>
<keyword evidence="1" id="KW-0812">Transmembrane</keyword>
<evidence type="ECO:0000259" key="3">
    <source>
        <dbReference type="Pfam" id="PF08308"/>
    </source>
</evidence>
<dbReference type="Pfam" id="PF03781">
    <property type="entry name" value="FGE-sulfatase"/>
    <property type="match status" value="1"/>
</dbReference>
<dbReference type="InterPro" id="IPR051043">
    <property type="entry name" value="Sulfatase_Mod_Factor_Kinase"/>
</dbReference>
<keyword evidence="5" id="KW-1185">Reference proteome</keyword>
<evidence type="ECO:0000256" key="1">
    <source>
        <dbReference type="SAM" id="Phobius"/>
    </source>
</evidence>
<dbReference type="Proteomes" id="UP000588068">
    <property type="component" value="Unassembled WGS sequence"/>
</dbReference>
<feature type="transmembrane region" description="Helical" evidence="1">
    <location>
        <begin position="161"/>
        <end position="179"/>
    </location>
</feature>
<dbReference type="PANTHER" id="PTHR23150">
    <property type="entry name" value="SULFATASE MODIFYING FACTOR 1, 2"/>
    <property type="match status" value="1"/>
</dbReference>
<dbReference type="InterPro" id="IPR005532">
    <property type="entry name" value="SUMF_dom"/>
</dbReference>
<dbReference type="Pfam" id="PF08308">
    <property type="entry name" value="PEGA"/>
    <property type="match status" value="4"/>
</dbReference>